<dbReference type="Proteomes" id="UP000774617">
    <property type="component" value="Unassembled WGS sequence"/>
</dbReference>
<gene>
    <name evidence="1" type="ORF">B0J12DRAFT_71047</name>
</gene>
<evidence type="ECO:0000313" key="1">
    <source>
        <dbReference type="EMBL" id="KAH7052358.1"/>
    </source>
</evidence>
<name>A0ABQ8GDT8_9PEZI</name>
<accession>A0ABQ8GDT8</accession>
<keyword evidence="2" id="KW-1185">Reference proteome</keyword>
<protein>
    <recommendedName>
        <fullName evidence="3">Amidohydrolase 1</fullName>
    </recommendedName>
</protein>
<evidence type="ECO:0000313" key="2">
    <source>
        <dbReference type="Proteomes" id="UP000774617"/>
    </source>
</evidence>
<comment type="caution">
    <text evidence="1">The sequence shown here is derived from an EMBL/GenBank/DDBJ whole genome shotgun (WGS) entry which is preliminary data.</text>
</comment>
<organism evidence="1 2">
    <name type="scientific">Macrophomina phaseolina</name>
    <dbReference type="NCBI Taxonomy" id="35725"/>
    <lineage>
        <taxon>Eukaryota</taxon>
        <taxon>Fungi</taxon>
        <taxon>Dikarya</taxon>
        <taxon>Ascomycota</taxon>
        <taxon>Pezizomycotina</taxon>
        <taxon>Dothideomycetes</taxon>
        <taxon>Dothideomycetes incertae sedis</taxon>
        <taxon>Botryosphaeriales</taxon>
        <taxon>Botryosphaeriaceae</taxon>
        <taxon>Macrophomina</taxon>
    </lineage>
</organism>
<sequence length="128" mass="13647">MEVKLGVLREGALADVVVWDALAPSMVRAARADPVAAVVMMHAGTGDVDVEDGGLEGLMGEGSVSGIVGGRERLGWRDVAREVEASREALLEREREEMGEVCDYEGMVRGLNSAFGVDEERVVDCSVL</sequence>
<evidence type="ECO:0008006" key="3">
    <source>
        <dbReference type="Google" id="ProtNLM"/>
    </source>
</evidence>
<proteinExistence type="predicted"/>
<reference evidence="1 2" key="1">
    <citation type="journal article" date="2021" name="Nat. Commun.">
        <title>Genetic determinants of endophytism in the Arabidopsis root mycobiome.</title>
        <authorList>
            <person name="Mesny F."/>
            <person name="Miyauchi S."/>
            <person name="Thiergart T."/>
            <person name="Pickel B."/>
            <person name="Atanasova L."/>
            <person name="Karlsson M."/>
            <person name="Huettel B."/>
            <person name="Barry K.W."/>
            <person name="Haridas S."/>
            <person name="Chen C."/>
            <person name="Bauer D."/>
            <person name="Andreopoulos W."/>
            <person name="Pangilinan J."/>
            <person name="LaButti K."/>
            <person name="Riley R."/>
            <person name="Lipzen A."/>
            <person name="Clum A."/>
            <person name="Drula E."/>
            <person name="Henrissat B."/>
            <person name="Kohler A."/>
            <person name="Grigoriev I.V."/>
            <person name="Martin F.M."/>
            <person name="Hacquard S."/>
        </authorList>
    </citation>
    <scope>NUCLEOTIDE SEQUENCE [LARGE SCALE GENOMIC DNA]</scope>
    <source>
        <strain evidence="1 2">MPI-SDFR-AT-0080</strain>
    </source>
</reference>
<dbReference type="EMBL" id="JAGTJR010000011">
    <property type="protein sequence ID" value="KAH7052358.1"/>
    <property type="molecule type" value="Genomic_DNA"/>
</dbReference>